<dbReference type="EMBL" id="JAFBEV010000020">
    <property type="protein sequence ID" value="MBM7658625.1"/>
    <property type="molecule type" value="Genomic_DNA"/>
</dbReference>
<proteinExistence type="predicted"/>
<dbReference type="InterPro" id="IPR014948">
    <property type="entry name" value="BrxA"/>
</dbReference>
<evidence type="ECO:0000313" key="2">
    <source>
        <dbReference type="Proteomes" id="UP000823201"/>
    </source>
</evidence>
<dbReference type="Proteomes" id="UP000823201">
    <property type="component" value="Unassembled WGS sequence"/>
</dbReference>
<dbReference type="Pfam" id="PF08849">
    <property type="entry name" value="BrxA"/>
    <property type="match status" value="1"/>
</dbReference>
<evidence type="ECO:0008006" key="3">
    <source>
        <dbReference type="Google" id="ProtNLM"/>
    </source>
</evidence>
<dbReference type="Gene3D" id="1.10.3540.10">
    <property type="entry name" value="uncharacterized protein from magnetospirillum magneticum domain"/>
    <property type="match status" value="1"/>
</dbReference>
<name>A0ABS2QBC1_9BACL</name>
<reference evidence="1 2" key="1">
    <citation type="submission" date="2021-01" db="EMBL/GenBank/DDBJ databases">
        <title>Genomic Encyclopedia of Type Strains, Phase IV (KMG-IV): sequencing the most valuable type-strain genomes for metagenomic binning, comparative biology and taxonomic classification.</title>
        <authorList>
            <person name="Goeker M."/>
        </authorList>
    </citation>
    <scope>NUCLEOTIDE SEQUENCE [LARGE SCALE GENOMIC DNA]</scope>
    <source>
        <strain evidence="1 2">DSM 100968</strain>
    </source>
</reference>
<dbReference type="InterPro" id="IPR023137">
    <property type="entry name" value="BrxA_sf"/>
</dbReference>
<gene>
    <name evidence="1" type="ORF">JOC27_002087</name>
</gene>
<keyword evidence="2" id="KW-1185">Reference proteome</keyword>
<accession>A0ABS2QBC1</accession>
<sequence length="200" mass="23651">MPIEMNYRSTIKSHSFLFIEMKNLCRLRIQGFNDVELEEKILCDDLFQVVSESRRRELKSIILKRMHVLDFYLIKKLVISDLATGRLIALYALILTDRLFREFMVEVVADKLATRDDQLTNADFDHFFERKRQQSVRVNSWTDYTFYKLRQVMIRILLESGFLRVNKSTRHLIRPIIDPDVRTHLADLGQPEITTALVGD</sequence>
<evidence type="ECO:0000313" key="1">
    <source>
        <dbReference type="EMBL" id="MBM7658625.1"/>
    </source>
</evidence>
<organism evidence="1 2">
    <name type="scientific">Sporolactobacillus spathodeae</name>
    <dbReference type="NCBI Taxonomy" id="1465502"/>
    <lineage>
        <taxon>Bacteria</taxon>
        <taxon>Bacillati</taxon>
        <taxon>Bacillota</taxon>
        <taxon>Bacilli</taxon>
        <taxon>Bacillales</taxon>
        <taxon>Sporolactobacillaceae</taxon>
        <taxon>Sporolactobacillus</taxon>
    </lineage>
</organism>
<protein>
    <recommendedName>
        <fullName evidence="3">DUF1819 family protein</fullName>
    </recommendedName>
</protein>
<comment type="caution">
    <text evidence="1">The sequence shown here is derived from an EMBL/GenBank/DDBJ whole genome shotgun (WGS) entry which is preliminary data.</text>
</comment>